<comment type="caution">
    <text evidence="2">The sequence shown here is derived from an EMBL/GenBank/DDBJ whole genome shotgun (WGS) entry which is preliminary data.</text>
</comment>
<protein>
    <submittedName>
        <fullName evidence="2">Uncharacterized protein</fullName>
    </submittedName>
</protein>
<evidence type="ECO:0000256" key="1">
    <source>
        <dbReference type="SAM" id="MobiDB-lite"/>
    </source>
</evidence>
<sequence length="261" mass="29483">MQLLPQAQLMDYLCTVSRQLASKDCSSSDERIIGDILQKGSRSYQVTSCAWDTGDLWVLSVIVLDVHPEYANLRNRPLEAQAFWKHQELPPKLYESRKRRIRRLKNSRNFVDDLENEKLRVVVCCSPSEGIERHCRQEEPLQAFQDADFPGLGRNKTNPASSDLDTSRDCVPTYAGITQTCCFSADRASPEPSDPPRLSHYEIPKSTKYAKLVKRLTQKSLAVGRDSLPPEEYLLDHRAGPNFNLRGKADSALKYGSALNA</sequence>
<feature type="compositionally biased region" description="Polar residues" evidence="1">
    <location>
        <begin position="155"/>
        <end position="164"/>
    </location>
</feature>
<organism evidence="2 3">
    <name type="scientific">Apiospora marii</name>
    <dbReference type="NCBI Taxonomy" id="335849"/>
    <lineage>
        <taxon>Eukaryota</taxon>
        <taxon>Fungi</taxon>
        <taxon>Dikarya</taxon>
        <taxon>Ascomycota</taxon>
        <taxon>Pezizomycotina</taxon>
        <taxon>Sordariomycetes</taxon>
        <taxon>Xylariomycetidae</taxon>
        <taxon>Amphisphaeriales</taxon>
        <taxon>Apiosporaceae</taxon>
        <taxon>Apiospora</taxon>
    </lineage>
</organism>
<evidence type="ECO:0000313" key="3">
    <source>
        <dbReference type="Proteomes" id="UP001396898"/>
    </source>
</evidence>
<feature type="region of interest" description="Disordered" evidence="1">
    <location>
        <begin position="147"/>
        <end position="166"/>
    </location>
</feature>
<dbReference type="Proteomes" id="UP001396898">
    <property type="component" value="Unassembled WGS sequence"/>
</dbReference>
<name>A0ABR1R5T3_9PEZI</name>
<gene>
    <name evidence="2" type="ORF">PG991_013108</name>
</gene>
<accession>A0ABR1R5T3</accession>
<evidence type="ECO:0000313" key="2">
    <source>
        <dbReference type="EMBL" id="KAK8000886.1"/>
    </source>
</evidence>
<reference evidence="2 3" key="1">
    <citation type="submission" date="2023-01" db="EMBL/GenBank/DDBJ databases">
        <title>Analysis of 21 Apiospora genomes using comparative genomics revels a genus with tremendous synthesis potential of carbohydrate active enzymes and secondary metabolites.</title>
        <authorList>
            <person name="Sorensen T."/>
        </authorList>
    </citation>
    <scope>NUCLEOTIDE SEQUENCE [LARGE SCALE GENOMIC DNA]</scope>
    <source>
        <strain evidence="2 3">CBS 20057</strain>
    </source>
</reference>
<keyword evidence="3" id="KW-1185">Reference proteome</keyword>
<proteinExistence type="predicted"/>
<dbReference type="EMBL" id="JAQQWI010000018">
    <property type="protein sequence ID" value="KAK8000886.1"/>
    <property type="molecule type" value="Genomic_DNA"/>
</dbReference>